<evidence type="ECO:0000256" key="2">
    <source>
        <dbReference type="SAM" id="MobiDB-lite"/>
    </source>
</evidence>
<evidence type="ECO:0000313" key="5">
    <source>
        <dbReference type="Proteomes" id="UP000663879"/>
    </source>
</evidence>
<dbReference type="AlphaFoldDB" id="A0A813M6I5"/>
<organism evidence="4 5">
    <name type="scientific">Brachionus calyciflorus</name>
    <dbReference type="NCBI Taxonomy" id="104777"/>
    <lineage>
        <taxon>Eukaryota</taxon>
        <taxon>Metazoa</taxon>
        <taxon>Spiralia</taxon>
        <taxon>Gnathifera</taxon>
        <taxon>Rotifera</taxon>
        <taxon>Eurotatoria</taxon>
        <taxon>Monogononta</taxon>
        <taxon>Pseudotrocha</taxon>
        <taxon>Ploima</taxon>
        <taxon>Brachionidae</taxon>
        <taxon>Brachionus</taxon>
    </lineage>
</organism>
<reference evidence="4" key="1">
    <citation type="submission" date="2021-02" db="EMBL/GenBank/DDBJ databases">
        <authorList>
            <person name="Nowell W R."/>
        </authorList>
    </citation>
    <scope>NUCLEOTIDE SEQUENCE</scope>
    <source>
        <strain evidence="4">Ploen Becks lab</strain>
    </source>
</reference>
<dbReference type="EMBL" id="CAJNOC010000090">
    <property type="protein sequence ID" value="CAF0714067.1"/>
    <property type="molecule type" value="Genomic_DNA"/>
</dbReference>
<keyword evidence="5" id="KW-1185">Reference proteome</keyword>
<gene>
    <name evidence="4" type="ORF">OXX778_LOCUS1424</name>
</gene>
<comment type="similarity">
    <text evidence="1">Belongs to the KXD1 family.</text>
</comment>
<dbReference type="GO" id="GO:0032418">
    <property type="term" value="P:lysosome localization"/>
    <property type="evidence" value="ECO:0007669"/>
    <property type="project" value="TreeGrafter"/>
</dbReference>
<proteinExistence type="inferred from homology"/>
<dbReference type="PANTHER" id="PTHR13511">
    <property type="entry name" value="KXDL MOTIF-CONTAINING PROTEIN 1"/>
    <property type="match status" value="1"/>
</dbReference>
<feature type="region of interest" description="Disordered" evidence="2">
    <location>
        <begin position="208"/>
        <end position="229"/>
    </location>
</feature>
<protein>
    <recommendedName>
        <fullName evidence="3">KxDL domain-containing protein</fullName>
    </recommendedName>
</protein>
<evidence type="ECO:0000313" key="4">
    <source>
        <dbReference type="EMBL" id="CAF0714067.1"/>
    </source>
</evidence>
<sequence length="229" mass="26323">METSTNTSPKLEYSSFSVLSINDIPKTVDNEQNHDYLKVFSSLIMDQLNTQDMKALLESQQAILKRLDETNRNLTSTNLKSSETYNSFGSKDFQSYINLLVRMKTDLDFIFKRIRILKKKLEQKYPNNYTNAIIAVKANNKDLGIEDIDEEEEEFNDSLFNQNQPQEEFLNNNLVKNRSDSIISGRLSSSKSVISNFFDTARTRISSFNKQESNSETIENSTNPEPDPS</sequence>
<accession>A0A813M6I5</accession>
<evidence type="ECO:0000259" key="3">
    <source>
        <dbReference type="Pfam" id="PF10241"/>
    </source>
</evidence>
<dbReference type="Pfam" id="PF10241">
    <property type="entry name" value="KxDL"/>
    <property type="match status" value="1"/>
</dbReference>
<dbReference type="InterPro" id="IPR019371">
    <property type="entry name" value="KxDL_dom"/>
</dbReference>
<name>A0A813M6I5_9BILA</name>
<dbReference type="PANTHER" id="PTHR13511:SF0">
    <property type="entry name" value="KXDL MOTIF-CONTAINING PROTEIN 1"/>
    <property type="match status" value="1"/>
</dbReference>
<dbReference type="OrthoDB" id="10258877at2759"/>
<comment type="caution">
    <text evidence="4">The sequence shown here is derived from an EMBL/GenBank/DDBJ whole genome shotgun (WGS) entry which is preliminary data.</text>
</comment>
<dbReference type="Proteomes" id="UP000663879">
    <property type="component" value="Unassembled WGS sequence"/>
</dbReference>
<evidence type="ECO:0000256" key="1">
    <source>
        <dbReference type="ARBA" id="ARBA00005913"/>
    </source>
</evidence>
<dbReference type="InterPro" id="IPR039843">
    <property type="entry name" value="KXD1-like"/>
</dbReference>
<feature type="domain" description="KxDL" evidence="3">
    <location>
        <begin position="46"/>
        <end position="129"/>
    </location>
</feature>
<dbReference type="GO" id="GO:0099078">
    <property type="term" value="C:BORC complex"/>
    <property type="evidence" value="ECO:0007669"/>
    <property type="project" value="TreeGrafter"/>
</dbReference>